<sequence length="470" mass="53775">MDSDEIMNNHVYIKIEEPNTDFVKLLDPNEAVDNFTPAEIKPNIVESCSEIKVENHFIDEEDHHIKEDLEAETTDEVCCICKSEEGDPLKLFVPKTWGSFKSAAKSRCLLKKDRYRGTSIEVNLKQEMGSAKYHSKCYQNYTAVKRSSTDTQSKKASRKLKTQRSCEVSSSNTTDLLKGFCIFCLVKRKTIKRKVEPLSDCNTPDGNKAIIDAAPRSKNERLKAIVSPGIDLIAKEAQYHKSCHRKFFHEIKYVPKTSYSSIRYLHTTTFQAISDIIELQIIERGRSMFCASLLELYRKEFLRIGGTKEDFKSYTIQNLMNKVKDKFGERISVSLYDQRKGNFLYKVDMSEVDARENLNDVQKHLQTIESAALSLRSAILEMPEWGTQSPTTVEELNAWSPEIPEELLLFYKTLLCGIHEPSDIANREAINRKVTAMASDAACCLRHIKRDCTALEAHSNVIRNDNIDWL</sequence>
<protein>
    <submittedName>
        <fullName evidence="1">Uncharacterized protein</fullName>
    </submittedName>
</protein>
<accession>A0AAV2PP27</accession>
<proteinExistence type="predicted"/>
<organism evidence="1 2">
    <name type="scientific">Meganyctiphanes norvegica</name>
    <name type="common">Northern krill</name>
    <name type="synonym">Thysanopoda norvegica</name>
    <dbReference type="NCBI Taxonomy" id="48144"/>
    <lineage>
        <taxon>Eukaryota</taxon>
        <taxon>Metazoa</taxon>
        <taxon>Ecdysozoa</taxon>
        <taxon>Arthropoda</taxon>
        <taxon>Crustacea</taxon>
        <taxon>Multicrustacea</taxon>
        <taxon>Malacostraca</taxon>
        <taxon>Eumalacostraca</taxon>
        <taxon>Eucarida</taxon>
        <taxon>Euphausiacea</taxon>
        <taxon>Euphausiidae</taxon>
        <taxon>Meganyctiphanes</taxon>
    </lineage>
</organism>
<evidence type="ECO:0000313" key="2">
    <source>
        <dbReference type="Proteomes" id="UP001497623"/>
    </source>
</evidence>
<evidence type="ECO:0000313" key="1">
    <source>
        <dbReference type="EMBL" id="CAL4062288.1"/>
    </source>
</evidence>
<dbReference type="EMBL" id="CAXKWB010000807">
    <property type="protein sequence ID" value="CAL4062288.1"/>
    <property type="molecule type" value="Genomic_DNA"/>
</dbReference>
<keyword evidence="2" id="KW-1185">Reference proteome</keyword>
<name>A0AAV2PP27_MEGNR</name>
<dbReference type="AlphaFoldDB" id="A0AAV2PP27"/>
<gene>
    <name evidence="1" type="ORF">MNOR_LOCUS2587</name>
</gene>
<dbReference type="Proteomes" id="UP001497623">
    <property type="component" value="Unassembled WGS sequence"/>
</dbReference>
<reference evidence="1 2" key="1">
    <citation type="submission" date="2024-05" db="EMBL/GenBank/DDBJ databases">
        <authorList>
            <person name="Wallberg A."/>
        </authorList>
    </citation>
    <scope>NUCLEOTIDE SEQUENCE [LARGE SCALE GENOMIC DNA]</scope>
</reference>
<comment type="caution">
    <text evidence="1">The sequence shown here is derived from an EMBL/GenBank/DDBJ whole genome shotgun (WGS) entry which is preliminary data.</text>
</comment>